<dbReference type="CDD" id="cd06261">
    <property type="entry name" value="TM_PBP2"/>
    <property type="match status" value="1"/>
</dbReference>
<keyword evidence="3" id="KW-1003">Cell membrane</keyword>
<dbReference type="GO" id="GO:0055085">
    <property type="term" value="P:transmembrane transport"/>
    <property type="evidence" value="ECO:0007669"/>
    <property type="project" value="InterPro"/>
</dbReference>
<gene>
    <name evidence="9" type="ORF">MCNF_09660</name>
</gene>
<dbReference type="PANTHER" id="PTHR43386">
    <property type="entry name" value="OLIGOPEPTIDE TRANSPORT SYSTEM PERMEASE PROTEIN APPC"/>
    <property type="match status" value="1"/>
</dbReference>
<evidence type="ECO:0000256" key="1">
    <source>
        <dbReference type="ARBA" id="ARBA00004651"/>
    </source>
</evidence>
<dbReference type="Gene3D" id="1.10.3720.10">
    <property type="entry name" value="MetI-like"/>
    <property type="match status" value="1"/>
</dbReference>
<dbReference type="Pfam" id="PF00528">
    <property type="entry name" value="BPD_transp_1"/>
    <property type="match status" value="1"/>
</dbReference>
<feature type="transmembrane region" description="Helical" evidence="7">
    <location>
        <begin position="59"/>
        <end position="86"/>
    </location>
</feature>
<dbReference type="InterPro" id="IPR000515">
    <property type="entry name" value="MetI-like"/>
</dbReference>
<reference evidence="9" key="2">
    <citation type="submission" date="2020-02" db="EMBL/GenBank/DDBJ databases">
        <authorList>
            <person name="Matsumoto Y."/>
            <person name="Motooka D."/>
            <person name="Nakamura S."/>
        </authorList>
    </citation>
    <scope>NUCLEOTIDE SEQUENCE</scope>
    <source>
        <strain evidence="9">JCM 13671</strain>
    </source>
</reference>
<dbReference type="OrthoDB" id="9812701at2"/>
<dbReference type="PROSITE" id="PS50928">
    <property type="entry name" value="ABC_TM1"/>
    <property type="match status" value="1"/>
</dbReference>
<evidence type="ECO:0000256" key="4">
    <source>
        <dbReference type="ARBA" id="ARBA00022692"/>
    </source>
</evidence>
<dbReference type="InterPro" id="IPR050366">
    <property type="entry name" value="BP-dependent_transpt_permease"/>
</dbReference>
<feature type="transmembrane region" description="Helical" evidence="7">
    <location>
        <begin position="226"/>
        <end position="250"/>
    </location>
</feature>
<comment type="subcellular location">
    <subcellularLocation>
        <location evidence="1 7">Cell membrane</location>
        <topology evidence="1 7">Multi-pass membrane protein</topology>
    </subcellularLocation>
</comment>
<evidence type="ECO:0000313" key="9">
    <source>
        <dbReference type="EMBL" id="BBZ32361.1"/>
    </source>
</evidence>
<name>A0A7I7XT47_9MYCO</name>
<organism evidence="9 10">
    <name type="scientific">Mycolicibacterium confluentis</name>
    <dbReference type="NCBI Taxonomy" id="28047"/>
    <lineage>
        <taxon>Bacteria</taxon>
        <taxon>Bacillati</taxon>
        <taxon>Actinomycetota</taxon>
        <taxon>Actinomycetes</taxon>
        <taxon>Mycobacteriales</taxon>
        <taxon>Mycobacteriaceae</taxon>
        <taxon>Mycolicibacterium</taxon>
    </lineage>
</organism>
<dbReference type="RefSeq" id="WP_133057823.1">
    <property type="nucleotide sequence ID" value="NZ_AP022612.1"/>
</dbReference>
<dbReference type="Proteomes" id="UP000466931">
    <property type="component" value="Chromosome"/>
</dbReference>
<accession>A0A7I7XT47</accession>
<dbReference type="InterPro" id="IPR035906">
    <property type="entry name" value="MetI-like_sf"/>
</dbReference>
<dbReference type="PANTHER" id="PTHR43386:SF25">
    <property type="entry name" value="PEPTIDE ABC TRANSPORTER PERMEASE PROTEIN"/>
    <property type="match status" value="1"/>
</dbReference>
<evidence type="ECO:0000256" key="7">
    <source>
        <dbReference type="RuleBase" id="RU363032"/>
    </source>
</evidence>
<reference evidence="9" key="1">
    <citation type="journal article" date="2019" name="Emerg. Microbes Infect.">
        <title>Comprehensive subspecies identification of 175 nontuberculous mycobacteria species based on 7547 genomic profiles.</title>
        <authorList>
            <person name="Matsumoto Y."/>
            <person name="Kinjo T."/>
            <person name="Motooka D."/>
            <person name="Nabeya D."/>
            <person name="Jung N."/>
            <person name="Uechi K."/>
            <person name="Horii T."/>
            <person name="Iida T."/>
            <person name="Fujita J."/>
            <person name="Nakamura S."/>
        </authorList>
    </citation>
    <scope>NUCLEOTIDE SEQUENCE [LARGE SCALE GENOMIC DNA]</scope>
    <source>
        <strain evidence="9">JCM 13671</strain>
    </source>
</reference>
<keyword evidence="6 7" id="KW-0472">Membrane</keyword>
<keyword evidence="2 7" id="KW-0813">Transport</keyword>
<keyword evidence="4 7" id="KW-0812">Transmembrane</keyword>
<evidence type="ECO:0000256" key="2">
    <source>
        <dbReference type="ARBA" id="ARBA00022448"/>
    </source>
</evidence>
<evidence type="ECO:0000256" key="6">
    <source>
        <dbReference type="ARBA" id="ARBA00023136"/>
    </source>
</evidence>
<keyword evidence="5 7" id="KW-1133">Transmembrane helix</keyword>
<feature type="domain" description="ABC transmembrane type-1" evidence="8">
    <location>
        <begin position="66"/>
        <end position="251"/>
    </location>
</feature>
<proteinExistence type="inferred from homology"/>
<protein>
    <submittedName>
        <fullName evidence="9">ABC transporter permease</fullName>
    </submittedName>
</protein>
<comment type="similarity">
    <text evidence="7">Belongs to the binding-protein-dependent transport system permease family.</text>
</comment>
<evidence type="ECO:0000256" key="3">
    <source>
        <dbReference type="ARBA" id="ARBA00022475"/>
    </source>
</evidence>
<feature type="transmembrane region" description="Helical" evidence="7">
    <location>
        <begin position="98"/>
        <end position="118"/>
    </location>
</feature>
<evidence type="ECO:0000256" key="5">
    <source>
        <dbReference type="ARBA" id="ARBA00022989"/>
    </source>
</evidence>
<evidence type="ECO:0000259" key="8">
    <source>
        <dbReference type="PROSITE" id="PS50928"/>
    </source>
</evidence>
<evidence type="ECO:0000313" key="10">
    <source>
        <dbReference type="Proteomes" id="UP000466931"/>
    </source>
</evidence>
<dbReference type="GO" id="GO:0005886">
    <property type="term" value="C:plasma membrane"/>
    <property type="evidence" value="ECO:0007669"/>
    <property type="project" value="UniProtKB-SubCell"/>
</dbReference>
<sequence length="279" mass="29254">MSSRRVVGLTLLISVIVVAFLGRFIAPHSPTEVLGAPYSADTGLLGLDALGRDVLSRILYGGATLVLTSLGVTIVAYLIAAPVGMFMALRNGPSERALIWFNDVLLAFPPILLLLLLATASGKGLTVVLVAVVIGHFPQICRLSRAAASQVAHANFVDASRLRGERSAAILRRDILPNIVPTLVADFGTRTASSILLIAGATFLGLGEAPPSSNWALMVSENRVGLSIQPLAVLAPALLIGVFIFGVNLVSDRAVDGTPRGSRLFASARALTSARFVNR</sequence>
<dbReference type="EMBL" id="AP022612">
    <property type="protein sequence ID" value="BBZ32361.1"/>
    <property type="molecule type" value="Genomic_DNA"/>
</dbReference>
<keyword evidence="10" id="KW-1185">Reference proteome</keyword>
<dbReference type="SUPFAM" id="SSF161098">
    <property type="entry name" value="MetI-like"/>
    <property type="match status" value="1"/>
</dbReference>
<dbReference type="AlphaFoldDB" id="A0A7I7XT47"/>